<sequence>MKYINFIQRFIPLQFGEIYSDDDLLARFKDSLEKINQDGSMVLNNFSFFHDYINDGIRSQNTKHQVIYVFIHVQLLAFIVYSLSGLSTAVEIPFIFLCIVGQYILCWVIIHVDKQNQFVHQVLDWSIKMSDDLDLMNYLVLESGKFTTNSTPFNENRYAKLWLKEMSTSMDMPWESIVIELLPGE</sequence>
<dbReference type="AlphaFoldDB" id="A0A382Y6B5"/>
<dbReference type="EMBL" id="UINC01173314">
    <property type="protein sequence ID" value="SVD78846.1"/>
    <property type="molecule type" value="Genomic_DNA"/>
</dbReference>
<organism evidence="2">
    <name type="scientific">marine metagenome</name>
    <dbReference type="NCBI Taxonomy" id="408172"/>
    <lineage>
        <taxon>unclassified sequences</taxon>
        <taxon>metagenomes</taxon>
        <taxon>ecological metagenomes</taxon>
    </lineage>
</organism>
<evidence type="ECO:0000256" key="1">
    <source>
        <dbReference type="SAM" id="Phobius"/>
    </source>
</evidence>
<protein>
    <submittedName>
        <fullName evidence="2">Uncharacterized protein</fullName>
    </submittedName>
</protein>
<gene>
    <name evidence="2" type="ORF">METZ01_LOCUS431700</name>
</gene>
<keyword evidence="1" id="KW-0472">Membrane</keyword>
<feature type="transmembrane region" description="Helical" evidence="1">
    <location>
        <begin position="92"/>
        <end position="110"/>
    </location>
</feature>
<proteinExistence type="predicted"/>
<feature type="transmembrane region" description="Helical" evidence="1">
    <location>
        <begin position="66"/>
        <end position="86"/>
    </location>
</feature>
<name>A0A382Y6B5_9ZZZZ</name>
<accession>A0A382Y6B5</accession>
<keyword evidence="1" id="KW-1133">Transmembrane helix</keyword>
<keyword evidence="1" id="KW-0812">Transmembrane</keyword>
<feature type="non-terminal residue" evidence="2">
    <location>
        <position position="185"/>
    </location>
</feature>
<evidence type="ECO:0000313" key="2">
    <source>
        <dbReference type="EMBL" id="SVD78846.1"/>
    </source>
</evidence>
<reference evidence="2" key="1">
    <citation type="submission" date="2018-05" db="EMBL/GenBank/DDBJ databases">
        <authorList>
            <person name="Lanie J.A."/>
            <person name="Ng W.-L."/>
            <person name="Kazmierczak K.M."/>
            <person name="Andrzejewski T.M."/>
            <person name="Davidsen T.M."/>
            <person name="Wayne K.J."/>
            <person name="Tettelin H."/>
            <person name="Glass J.I."/>
            <person name="Rusch D."/>
            <person name="Podicherti R."/>
            <person name="Tsui H.-C.T."/>
            <person name="Winkler M.E."/>
        </authorList>
    </citation>
    <scope>NUCLEOTIDE SEQUENCE</scope>
</reference>